<feature type="transmembrane region" description="Helical" evidence="8">
    <location>
        <begin position="12"/>
        <end position="31"/>
    </location>
</feature>
<protein>
    <recommendedName>
        <fullName evidence="8">Ammonium transporter</fullName>
    </recommendedName>
</protein>
<keyword evidence="3 8" id="KW-0813">Transport</keyword>
<keyword evidence="6 8" id="KW-0472">Membrane</keyword>
<keyword evidence="7 8" id="KW-0924">Ammonia transport</keyword>
<dbReference type="Gene3D" id="1.10.3430.10">
    <property type="entry name" value="Ammonium transporter AmtB like domains"/>
    <property type="match status" value="1"/>
</dbReference>
<feature type="transmembrane region" description="Helical" evidence="8">
    <location>
        <begin position="130"/>
        <end position="152"/>
    </location>
</feature>
<evidence type="ECO:0000259" key="9">
    <source>
        <dbReference type="Pfam" id="PF00909"/>
    </source>
</evidence>
<evidence type="ECO:0000256" key="6">
    <source>
        <dbReference type="ARBA" id="ARBA00023136"/>
    </source>
</evidence>
<evidence type="ECO:0000313" key="11">
    <source>
        <dbReference type="Proteomes" id="UP000606463"/>
    </source>
</evidence>
<evidence type="ECO:0000256" key="1">
    <source>
        <dbReference type="ARBA" id="ARBA00004141"/>
    </source>
</evidence>
<feature type="transmembrane region" description="Helical" evidence="8">
    <location>
        <begin position="282"/>
        <end position="302"/>
    </location>
</feature>
<feature type="transmembrane region" description="Helical" evidence="8">
    <location>
        <begin position="350"/>
        <end position="373"/>
    </location>
</feature>
<dbReference type="GO" id="GO:0005886">
    <property type="term" value="C:plasma membrane"/>
    <property type="evidence" value="ECO:0007669"/>
    <property type="project" value="UniProtKB-SubCell"/>
</dbReference>
<dbReference type="SUPFAM" id="SSF111352">
    <property type="entry name" value="Ammonium transporter"/>
    <property type="match status" value="1"/>
</dbReference>
<feature type="transmembrane region" description="Helical" evidence="8">
    <location>
        <begin position="227"/>
        <end position="251"/>
    </location>
</feature>
<dbReference type="EMBL" id="DQVE01000042">
    <property type="protein sequence ID" value="HIP98478.1"/>
    <property type="molecule type" value="Genomic_DNA"/>
</dbReference>
<dbReference type="GO" id="GO:0008519">
    <property type="term" value="F:ammonium channel activity"/>
    <property type="evidence" value="ECO:0007669"/>
    <property type="project" value="InterPro"/>
</dbReference>
<feature type="transmembrane region" description="Helical" evidence="8">
    <location>
        <begin position="98"/>
        <end position="123"/>
    </location>
</feature>
<reference evidence="10" key="1">
    <citation type="journal article" date="2020" name="ISME J.">
        <title>Gammaproteobacteria mediating utilization of methyl-, sulfur- and petroleum organic compounds in deep ocean hydrothermal plumes.</title>
        <authorList>
            <person name="Zhou Z."/>
            <person name="Liu Y."/>
            <person name="Pan J."/>
            <person name="Cron B.R."/>
            <person name="Toner B.M."/>
            <person name="Anantharaman K."/>
            <person name="Breier J.A."/>
            <person name="Dick G.J."/>
            <person name="Li M."/>
        </authorList>
    </citation>
    <scope>NUCLEOTIDE SEQUENCE</scope>
    <source>
        <strain evidence="10">SZUA-1501</strain>
    </source>
</reference>
<evidence type="ECO:0000256" key="3">
    <source>
        <dbReference type="ARBA" id="ARBA00022448"/>
    </source>
</evidence>
<dbReference type="PROSITE" id="PS01219">
    <property type="entry name" value="AMMONIUM_TRANSP"/>
    <property type="match status" value="1"/>
</dbReference>
<dbReference type="PANTHER" id="PTHR43029:SF10">
    <property type="entry name" value="AMMONIUM TRANSPORTER MEP2"/>
    <property type="match status" value="1"/>
</dbReference>
<comment type="caution">
    <text evidence="10">The sequence shown here is derived from an EMBL/GenBank/DDBJ whole genome shotgun (WGS) entry which is preliminary data.</text>
</comment>
<evidence type="ECO:0000256" key="2">
    <source>
        <dbReference type="ARBA" id="ARBA00005887"/>
    </source>
</evidence>
<feature type="transmembrane region" description="Helical" evidence="8">
    <location>
        <begin position="258"/>
        <end position="276"/>
    </location>
</feature>
<feature type="transmembrane region" description="Helical" evidence="8">
    <location>
        <begin position="43"/>
        <end position="61"/>
    </location>
</feature>
<dbReference type="InterPro" id="IPR001905">
    <property type="entry name" value="Ammonium_transpt"/>
</dbReference>
<organism evidence="10 11">
    <name type="scientific">Aquifex aeolicus</name>
    <dbReference type="NCBI Taxonomy" id="63363"/>
    <lineage>
        <taxon>Bacteria</taxon>
        <taxon>Pseudomonadati</taxon>
        <taxon>Aquificota</taxon>
        <taxon>Aquificia</taxon>
        <taxon>Aquificales</taxon>
        <taxon>Aquificaceae</taxon>
        <taxon>Aquifex</taxon>
    </lineage>
</organism>
<evidence type="ECO:0000256" key="8">
    <source>
        <dbReference type="RuleBase" id="RU362002"/>
    </source>
</evidence>
<name>A0A9D0YPF8_AQUAO</name>
<keyword evidence="4 8" id="KW-0812">Transmembrane</keyword>
<dbReference type="Proteomes" id="UP000606463">
    <property type="component" value="Unassembled WGS sequence"/>
</dbReference>
<comment type="subcellular location">
    <subcellularLocation>
        <location evidence="8">Cell membrane</location>
        <topology evidence="8">Multi-pass membrane protein</topology>
    </subcellularLocation>
    <subcellularLocation>
        <location evidence="1">Membrane</location>
        <topology evidence="1">Multi-pass membrane protein</topology>
    </subcellularLocation>
</comment>
<evidence type="ECO:0000313" key="10">
    <source>
        <dbReference type="EMBL" id="HIP98478.1"/>
    </source>
</evidence>
<dbReference type="Pfam" id="PF00909">
    <property type="entry name" value="Ammonium_transp"/>
    <property type="match status" value="1"/>
</dbReference>
<evidence type="ECO:0000256" key="5">
    <source>
        <dbReference type="ARBA" id="ARBA00022989"/>
    </source>
</evidence>
<feature type="transmembrane region" description="Helical" evidence="8">
    <location>
        <begin position="197"/>
        <end position="215"/>
    </location>
</feature>
<dbReference type="PANTHER" id="PTHR43029">
    <property type="entry name" value="AMMONIUM TRANSPORTER MEP2"/>
    <property type="match status" value="1"/>
</dbReference>
<evidence type="ECO:0000256" key="4">
    <source>
        <dbReference type="ARBA" id="ARBA00022692"/>
    </source>
</evidence>
<dbReference type="NCBIfam" id="TIGR00836">
    <property type="entry name" value="amt"/>
    <property type="match status" value="1"/>
</dbReference>
<proteinExistence type="inferred from homology"/>
<feature type="transmembrane region" description="Helical" evidence="8">
    <location>
        <begin position="164"/>
        <end position="185"/>
    </location>
</feature>
<feature type="domain" description="Ammonium transporter AmtB-like" evidence="9">
    <location>
        <begin position="10"/>
        <end position="403"/>
    </location>
</feature>
<sequence>MQGIVPVDNLWILVATALVFVMGFTGLALFYGGLTRTRSMLNSILMVTASFALASVLWLAYGYSLAFEGDIGGVIGTFKQLFLKGYAPSSPSDVAGNLYAYLFAFYQMTFAAITVALIAGAWVERIKFSAWLLFSALWLTLVYIPVAHWIWGGGFLGSLGVRDFAGGLVVHATSGVTALVGAYLIGKRREAVLMPSNLPLVALGTGLLAFGWFGFNGGSALALNETAISAAFVSLIAAFVGAIVWSLLEWFKFGKPTLLGFMTGIIAGFATITPAAGFVDILGGFLIGILGGVACFLAVVWAKSKFGYDDALDVFGVHGVGGIVGTLAIAFFASPAVGGDKGLLYGSANLLIPQLVGTLVVVLYTAVVSFLLLKLTDKLVGLRVSEEVEIEGLDKHLHGEKAYNER</sequence>
<comment type="similarity">
    <text evidence="2 8">Belongs to the ammonia transporter channel (TC 1.A.11.2) family.</text>
</comment>
<dbReference type="InterPro" id="IPR029020">
    <property type="entry name" value="Ammonium/urea_transptr"/>
</dbReference>
<evidence type="ECO:0000256" key="7">
    <source>
        <dbReference type="ARBA" id="ARBA00023177"/>
    </source>
</evidence>
<gene>
    <name evidence="10" type="ORF">EYH37_03845</name>
</gene>
<dbReference type="AlphaFoldDB" id="A0A9D0YPF8"/>
<keyword evidence="5 8" id="KW-1133">Transmembrane helix</keyword>
<dbReference type="InterPro" id="IPR018047">
    <property type="entry name" value="Ammonium_transpt_CS"/>
</dbReference>
<dbReference type="InterPro" id="IPR024041">
    <property type="entry name" value="NH4_transpt_AmtB-like_dom"/>
</dbReference>
<feature type="transmembrane region" description="Helical" evidence="8">
    <location>
        <begin position="314"/>
        <end position="338"/>
    </location>
</feature>
<accession>A0A9D0YPF8</accession>